<evidence type="ECO:0000313" key="11">
    <source>
        <dbReference type="Proteomes" id="UP000030661"/>
    </source>
</evidence>
<dbReference type="InterPro" id="IPR019805">
    <property type="entry name" value="Heat_shock_protein_90_CS"/>
</dbReference>
<name>A0A081BTW6_VECG1</name>
<keyword evidence="3 8" id="KW-0963">Cytoplasm</keyword>
<dbReference type="PRINTS" id="PR00775">
    <property type="entry name" value="HEATSHOCK90"/>
</dbReference>
<dbReference type="EMBL" id="DF820464">
    <property type="protein sequence ID" value="GAK55771.1"/>
    <property type="molecule type" value="Genomic_DNA"/>
</dbReference>
<feature type="binding site" evidence="9">
    <location>
        <position position="179"/>
    </location>
    <ligand>
        <name>ATP</name>
        <dbReference type="ChEBI" id="CHEBI:30616"/>
    </ligand>
</feature>
<feature type="region of interest" description="A; substrate-binding" evidence="8">
    <location>
        <begin position="1"/>
        <end position="329"/>
    </location>
</feature>
<dbReference type="Proteomes" id="UP000030661">
    <property type="component" value="Unassembled WGS sequence"/>
</dbReference>
<dbReference type="HAMAP" id="MF_00505">
    <property type="entry name" value="HSP90"/>
    <property type="match status" value="1"/>
</dbReference>
<dbReference type="CDD" id="cd16927">
    <property type="entry name" value="HATPase_Hsp90-like"/>
    <property type="match status" value="1"/>
</dbReference>
<dbReference type="AlphaFoldDB" id="A0A081BTW6"/>
<dbReference type="InterPro" id="IPR036890">
    <property type="entry name" value="HATPase_C_sf"/>
</dbReference>
<comment type="caution">
    <text evidence="8">Lacks conserved residue(s) required for the propagation of feature annotation.</text>
</comment>
<comment type="function">
    <text evidence="8">Molecular chaperone. Has ATPase activity.</text>
</comment>
<dbReference type="SUPFAM" id="SSF110942">
    <property type="entry name" value="HSP90 C-terminal domain"/>
    <property type="match status" value="1"/>
</dbReference>
<gene>
    <name evidence="8" type="primary">htpG</name>
    <name evidence="10" type="ORF">U27_02730</name>
</gene>
<dbReference type="Gene3D" id="1.20.120.790">
    <property type="entry name" value="Heat shock protein 90, C-terminal domain"/>
    <property type="match status" value="1"/>
</dbReference>
<dbReference type="InterPro" id="IPR020575">
    <property type="entry name" value="Hsp90_N"/>
</dbReference>
<feature type="binding site" evidence="9">
    <location>
        <position position="90"/>
    </location>
    <ligand>
        <name>ATP</name>
        <dbReference type="ChEBI" id="CHEBI:30616"/>
    </ligand>
</feature>
<dbReference type="GO" id="GO:0140662">
    <property type="term" value="F:ATP-dependent protein folding chaperone"/>
    <property type="evidence" value="ECO:0007669"/>
    <property type="project" value="InterPro"/>
</dbReference>
<dbReference type="SUPFAM" id="SSF55874">
    <property type="entry name" value="ATPase domain of HSP90 chaperone/DNA topoisomerase II/histidine kinase"/>
    <property type="match status" value="1"/>
</dbReference>
<evidence type="ECO:0000256" key="7">
    <source>
        <dbReference type="ARBA" id="ARBA00023186"/>
    </source>
</evidence>
<dbReference type="NCBIfam" id="NF003555">
    <property type="entry name" value="PRK05218.1"/>
    <property type="match status" value="1"/>
</dbReference>
<dbReference type="GO" id="GO:0051082">
    <property type="term" value="F:unfolded protein binding"/>
    <property type="evidence" value="ECO:0007669"/>
    <property type="project" value="UniProtKB-UniRule"/>
</dbReference>
<comment type="subcellular location">
    <subcellularLocation>
        <location evidence="1 8">Cytoplasm</location>
    </subcellularLocation>
</comment>
<evidence type="ECO:0000256" key="3">
    <source>
        <dbReference type="ARBA" id="ARBA00022490"/>
    </source>
</evidence>
<keyword evidence="6 8" id="KW-0346">Stress response</keyword>
<feature type="binding site" evidence="9">
    <location>
        <position position="85"/>
    </location>
    <ligand>
        <name>ATP</name>
        <dbReference type="ChEBI" id="CHEBI:30616"/>
    </ligand>
</feature>
<dbReference type="PIRSF" id="PIRSF002583">
    <property type="entry name" value="Hsp90"/>
    <property type="match status" value="1"/>
</dbReference>
<organism evidence="10">
    <name type="scientific">Vecturithrix granuli</name>
    <dbReference type="NCBI Taxonomy" id="1499967"/>
    <lineage>
        <taxon>Bacteria</taxon>
        <taxon>Candidatus Moduliflexota</taxon>
        <taxon>Candidatus Vecturitrichia</taxon>
        <taxon>Candidatus Vecturitrichales</taxon>
        <taxon>Candidatus Vecturitrichaceae</taxon>
        <taxon>Candidatus Vecturithrix</taxon>
    </lineage>
</organism>
<feature type="binding site" evidence="9">
    <location>
        <position position="39"/>
    </location>
    <ligand>
        <name>ATP</name>
        <dbReference type="ChEBI" id="CHEBI:30616"/>
    </ligand>
</feature>
<dbReference type="HOGENOM" id="CLU_006684_3_0_0"/>
<keyword evidence="5 8" id="KW-0067">ATP-binding</keyword>
<dbReference type="FunFam" id="3.30.565.10:FF:000009">
    <property type="entry name" value="Molecular chaperone HtpG"/>
    <property type="match status" value="1"/>
</dbReference>
<evidence type="ECO:0000256" key="2">
    <source>
        <dbReference type="ARBA" id="ARBA00008239"/>
    </source>
</evidence>
<comment type="subunit">
    <text evidence="8">Homodimer.</text>
</comment>
<keyword evidence="4 8" id="KW-0547">Nucleotide-binding</keyword>
<proteinExistence type="inferred from homology"/>
<feature type="binding site" evidence="9">
    <location>
        <position position="329"/>
    </location>
    <ligand>
        <name>ATP</name>
        <dbReference type="ChEBI" id="CHEBI:30616"/>
    </ligand>
</feature>
<dbReference type="GO" id="GO:0005524">
    <property type="term" value="F:ATP binding"/>
    <property type="evidence" value="ECO:0007669"/>
    <property type="project" value="UniProtKB-UniRule"/>
</dbReference>
<accession>A0A081BTW6</accession>
<reference evidence="10" key="1">
    <citation type="journal article" date="2015" name="PeerJ">
        <title>First genomic representation of candidate bacterial phylum KSB3 points to enhanced environmental sensing as a trigger of wastewater bulking.</title>
        <authorList>
            <person name="Sekiguchi Y."/>
            <person name="Ohashi A."/>
            <person name="Parks D.H."/>
            <person name="Yamauchi T."/>
            <person name="Tyson G.W."/>
            <person name="Hugenholtz P."/>
        </authorList>
    </citation>
    <scope>NUCLEOTIDE SEQUENCE [LARGE SCALE GENOMIC DNA]</scope>
</reference>
<dbReference type="SUPFAM" id="SSF54211">
    <property type="entry name" value="Ribosomal protein S5 domain 2-like"/>
    <property type="match status" value="1"/>
</dbReference>
<sequence>MSEQTTGPVQEFEYQAEMKQLLHLIVHSLYTHREVFLRELISNASDALNVARFRQLTDKSIVDHDAPLEVKIVLDKEKGTFSIEDTGIGMTKDELINNIGTIAKSGTLEFLHKMKSDQKMLDADLIGQFGVGFYSVFMVTDEVTIETRHADADSPAYRWKSVGEGKFTIEEIDRAKRGTKISFTLKEDAKEFSEDWRVKNIIKKYSNFVDFPVYVGDEKVNTVSALWQKRKDDLKDEELTEFYKYLSNDYQAPLGHLHVALEGSVNFKALLFIPETAPLGFFRETEYKGLHLYAHRILIQDDCKDLLPEYLRFVKGVVDTEDLPLNVSREVTQSSPVMGKINKVLTGKVLSFLEDWAQNDTEKYEKFYKNFSPLLKTGVNSDFSNKDKIIELFRFESSAAEKGKMTSLKEYVARMKAEQKEIYYVSGDSRESAERNPNLEYFKKHGIEVLYLLDPVDLFVVPSIHEYEKKSLKSIDKADVQVSKDEEKQEENAIQESMSKSFLSAFKEVLIDKVEDVIASKRLVESPVTLVVGKEGMDIQTERMMKMFNKDFTGSKKIMEVNLAHPLIKNLWDIYQQDTKDPFLRNCIVQLYEGALLREGNLTDPTAFLSRMTEIMEKASRK</sequence>
<dbReference type="Pfam" id="PF13589">
    <property type="entry name" value="HATPase_c_3"/>
    <property type="match status" value="1"/>
</dbReference>
<dbReference type="PROSITE" id="PS00298">
    <property type="entry name" value="HSP90"/>
    <property type="match status" value="1"/>
</dbReference>
<comment type="similarity">
    <text evidence="2 8">Belongs to the heat shock protein 90 family.</text>
</comment>
<feature type="region of interest" description="C" evidence="8">
    <location>
        <begin position="544"/>
        <end position="622"/>
    </location>
</feature>
<evidence type="ECO:0000256" key="5">
    <source>
        <dbReference type="ARBA" id="ARBA00022840"/>
    </source>
</evidence>
<evidence type="ECO:0000256" key="1">
    <source>
        <dbReference type="ARBA" id="ARBA00004496"/>
    </source>
</evidence>
<dbReference type="Pfam" id="PF00183">
    <property type="entry name" value="HSP90"/>
    <property type="match status" value="1"/>
</dbReference>
<keyword evidence="7 8" id="KW-0143">Chaperone</keyword>
<dbReference type="eggNOG" id="COG0326">
    <property type="taxonomic scope" value="Bacteria"/>
</dbReference>
<evidence type="ECO:0000256" key="9">
    <source>
        <dbReference type="PIRSR" id="PIRSR002583-1"/>
    </source>
</evidence>
<dbReference type="InterPro" id="IPR020568">
    <property type="entry name" value="Ribosomal_Su5_D2-typ_SF"/>
</dbReference>
<dbReference type="Gene3D" id="3.40.50.11260">
    <property type="match status" value="1"/>
</dbReference>
<dbReference type="InterPro" id="IPR001404">
    <property type="entry name" value="Hsp90_fam"/>
</dbReference>
<keyword evidence="11" id="KW-1185">Reference proteome</keyword>
<dbReference type="PANTHER" id="PTHR11528">
    <property type="entry name" value="HEAT SHOCK PROTEIN 90 FAMILY MEMBER"/>
    <property type="match status" value="1"/>
</dbReference>
<dbReference type="Gene3D" id="3.30.230.80">
    <property type="match status" value="1"/>
</dbReference>
<dbReference type="GO" id="GO:0005737">
    <property type="term" value="C:cytoplasm"/>
    <property type="evidence" value="ECO:0007669"/>
    <property type="project" value="UniProtKB-SubCell"/>
</dbReference>
<evidence type="ECO:0000256" key="8">
    <source>
        <dbReference type="HAMAP-Rule" id="MF_00505"/>
    </source>
</evidence>
<feature type="binding site" evidence="9">
    <location>
        <position position="98"/>
    </location>
    <ligand>
        <name>ATP</name>
        <dbReference type="ChEBI" id="CHEBI:30616"/>
    </ligand>
</feature>
<feature type="binding site" evidence="9">
    <location>
        <position position="43"/>
    </location>
    <ligand>
        <name>ATP</name>
        <dbReference type="ChEBI" id="CHEBI:30616"/>
    </ligand>
</feature>
<protein>
    <recommendedName>
        <fullName evidence="8">Chaperone protein HtpG</fullName>
    </recommendedName>
    <alternativeName>
        <fullName evidence="8">Heat shock protein HtpG</fullName>
    </alternativeName>
    <alternativeName>
        <fullName evidence="8">High temperature protein G</fullName>
    </alternativeName>
</protein>
<evidence type="ECO:0000256" key="4">
    <source>
        <dbReference type="ARBA" id="ARBA00022741"/>
    </source>
</evidence>
<dbReference type="GO" id="GO:0016887">
    <property type="term" value="F:ATP hydrolysis activity"/>
    <property type="evidence" value="ECO:0007669"/>
    <property type="project" value="InterPro"/>
</dbReference>
<feature type="binding site" evidence="9">
    <location>
        <begin position="128"/>
        <end position="133"/>
    </location>
    <ligand>
        <name>ATP</name>
        <dbReference type="ChEBI" id="CHEBI:30616"/>
    </ligand>
</feature>
<dbReference type="InterPro" id="IPR037196">
    <property type="entry name" value="HSP90_C"/>
</dbReference>
<dbReference type="Gene3D" id="3.30.565.10">
    <property type="entry name" value="Histidine kinase-like ATPase, C-terminal domain"/>
    <property type="match status" value="1"/>
</dbReference>
<dbReference type="STRING" id="1499967.U27_02730"/>
<evidence type="ECO:0000256" key="6">
    <source>
        <dbReference type="ARBA" id="ARBA00023016"/>
    </source>
</evidence>
<evidence type="ECO:0000313" key="10">
    <source>
        <dbReference type="EMBL" id="GAK55771.1"/>
    </source>
</evidence>
<feature type="binding site" evidence="9">
    <location>
        <begin position="105"/>
        <end position="106"/>
    </location>
    <ligand>
        <name>ATP</name>
        <dbReference type="ChEBI" id="CHEBI:30616"/>
    </ligand>
</feature>
<feature type="binding site" evidence="9">
    <location>
        <position position="104"/>
    </location>
    <ligand>
        <name>ATP</name>
        <dbReference type="ChEBI" id="CHEBI:30616"/>
    </ligand>
</feature>